<dbReference type="Proteomes" id="UP001596207">
    <property type="component" value="Unassembled WGS sequence"/>
</dbReference>
<evidence type="ECO:0000313" key="2">
    <source>
        <dbReference type="Proteomes" id="UP001596207"/>
    </source>
</evidence>
<evidence type="ECO:0000313" key="1">
    <source>
        <dbReference type="EMBL" id="MFC5943702.1"/>
    </source>
</evidence>
<dbReference type="EMBL" id="JBHSQQ010000128">
    <property type="protein sequence ID" value="MFC5943702.1"/>
    <property type="molecule type" value="Genomic_DNA"/>
</dbReference>
<organism evidence="1 2">
    <name type="scientific">Micromonospora harpali</name>
    <dbReference type="NCBI Taxonomy" id="1490225"/>
    <lineage>
        <taxon>Bacteria</taxon>
        <taxon>Bacillati</taxon>
        <taxon>Actinomycetota</taxon>
        <taxon>Actinomycetes</taxon>
        <taxon>Micromonosporales</taxon>
        <taxon>Micromonosporaceae</taxon>
        <taxon>Micromonospora</taxon>
    </lineage>
</organism>
<gene>
    <name evidence="1" type="ORF">ACFPZ4_19705</name>
</gene>
<proteinExistence type="predicted"/>
<comment type="caution">
    <text evidence="1">The sequence shown here is derived from an EMBL/GenBank/DDBJ whole genome shotgun (WGS) entry which is preliminary data.</text>
</comment>
<accession>A0ABW1HQL7</accession>
<keyword evidence="2" id="KW-1185">Reference proteome</keyword>
<sequence>MVAVRDVVRDVVTEVAPRELPLVDGLATYDDERVVRLLGRTGSRREPLGFGWGEVVGLLTPVVWLVLDQVAQRLAGAAVDTTTSRARRLLRRFARGSRAPADIPPLTADELAELRGEVLELFTRRGLDAQTAAELTDRVVRRLGRAADEGPGEPDPAR</sequence>
<reference evidence="2" key="1">
    <citation type="journal article" date="2019" name="Int. J. Syst. Evol. Microbiol.">
        <title>The Global Catalogue of Microorganisms (GCM) 10K type strain sequencing project: providing services to taxonomists for standard genome sequencing and annotation.</title>
        <authorList>
            <consortium name="The Broad Institute Genomics Platform"/>
            <consortium name="The Broad Institute Genome Sequencing Center for Infectious Disease"/>
            <person name="Wu L."/>
            <person name="Ma J."/>
        </authorList>
    </citation>
    <scope>NUCLEOTIDE SEQUENCE [LARGE SCALE GENOMIC DNA]</scope>
    <source>
        <strain evidence="2">CGMCC 4.7173</strain>
    </source>
</reference>
<protein>
    <submittedName>
        <fullName evidence="1">Uncharacterized protein</fullName>
    </submittedName>
</protein>
<name>A0ABW1HQL7_9ACTN</name>
<dbReference type="RefSeq" id="WP_353900991.1">
    <property type="nucleotide sequence ID" value="NZ_CP158970.1"/>
</dbReference>